<dbReference type="RefSeq" id="WP_268153399.1">
    <property type="nucleotide sequence ID" value="NZ_JAPPUW010000021.1"/>
</dbReference>
<reference evidence="3" key="1">
    <citation type="submission" date="2019-02" db="EMBL/GenBank/DDBJ databases">
        <title>Draft genome of the type strain Pelomonas aquatica CCUG 52575T.</title>
        <authorList>
            <person name="Gomila M."/>
            <person name="Lalucat J."/>
        </authorList>
    </citation>
    <scope>NUCLEOTIDE SEQUENCE</scope>
    <source>
        <strain evidence="3">CCUG 52575</strain>
    </source>
</reference>
<accession>A0A9X4LIM1</accession>
<keyword evidence="4" id="KW-1185">Reference proteome</keyword>
<gene>
    <name evidence="3" type="ORF">EXJ73_14045</name>
</gene>
<dbReference type="Proteomes" id="UP001152766">
    <property type="component" value="Unassembled WGS sequence"/>
</dbReference>
<comment type="caution">
    <text evidence="3">The sequence shown here is derived from an EMBL/GenBank/DDBJ whole genome shotgun (WGS) entry which is preliminary data.</text>
</comment>
<organism evidence="3 4">
    <name type="scientific">Pelomonas aquatica</name>
    <dbReference type="NCBI Taxonomy" id="431058"/>
    <lineage>
        <taxon>Bacteria</taxon>
        <taxon>Pseudomonadati</taxon>
        <taxon>Pseudomonadota</taxon>
        <taxon>Betaproteobacteria</taxon>
        <taxon>Burkholderiales</taxon>
        <taxon>Sphaerotilaceae</taxon>
        <taxon>Roseateles</taxon>
    </lineage>
</organism>
<evidence type="ECO:0000313" key="3">
    <source>
        <dbReference type="EMBL" id="MDG0863586.1"/>
    </source>
</evidence>
<evidence type="ECO:0000256" key="1">
    <source>
        <dbReference type="SAM" id="MobiDB-lite"/>
    </source>
</evidence>
<dbReference type="AlphaFoldDB" id="A0A9X4LIM1"/>
<evidence type="ECO:0000313" key="4">
    <source>
        <dbReference type="Proteomes" id="UP001152766"/>
    </source>
</evidence>
<sequence>MPDDLAGTSVPDAPPSLYPLQPRGAGTEEVESLYSYILSLAGEHSLPTRVLLDELASLPAWKELGHSLGRFWDGDYGANLVGVCRVAKRWADLLQAATGVQALQHCTLSGVSQYVCGIGLITSRPRVCIQCLADDIETGSLPYERLWWRVAAAKCCPRHNAYLVEPQCTAEKLTGPLRIPKRSGVCSTCGSVGHKCHPDAPTETPTANEVWTAQQVRKMVVALPTLAKSDHRQMKDEIAHYCSIGGGRSRLAERVNMAKSQMSHWLRKVNAKTSLPQLLDIANVEQFDLTQVLLGDLRKVPVPGERQPRRKKKISRHVDHQALRWQLKAALVQGKSVSKVAAESGVDISTVAKHEDLYLEIRERTLDELEAADRDRRQRAVEEAETVLELLVEQGVTPSMRAASDLTESAWYPSQLRALSLTMLRINLGDQRLTVPLRMAATSHEYRRMLEVSARRLRKKLGFTATADQ</sequence>
<proteinExistence type="predicted"/>
<feature type="domain" description="TniQ" evidence="2">
    <location>
        <begin position="25"/>
        <end position="163"/>
    </location>
</feature>
<dbReference type="InterPro" id="IPR009492">
    <property type="entry name" value="TniQ"/>
</dbReference>
<dbReference type="Pfam" id="PF06527">
    <property type="entry name" value="TniQ"/>
    <property type="match status" value="1"/>
</dbReference>
<feature type="region of interest" description="Disordered" evidence="1">
    <location>
        <begin position="1"/>
        <end position="23"/>
    </location>
</feature>
<dbReference type="EMBL" id="SGUG01000019">
    <property type="protein sequence ID" value="MDG0863586.1"/>
    <property type="molecule type" value="Genomic_DNA"/>
</dbReference>
<name>A0A9X4LIM1_9BURK</name>
<protein>
    <recommendedName>
        <fullName evidence="2">TniQ domain-containing protein</fullName>
    </recommendedName>
</protein>
<evidence type="ECO:0000259" key="2">
    <source>
        <dbReference type="Pfam" id="PF06527"/>
    </source>
</evidence>